<proteinExistence type="predicted"/>
<comment type="caution">
    <text evidence="2">The sequence shown here is derived from an EMBL/GenBank/DDBJ whole genome shotgun (WGS) entry which is preliminary data.</text>
</comment>
<dbReference type="EMBL" id="JAKKPZ010000853">
    <property type="protein sequence ID" value="KAI1691892.1"/>
    <property type="molecule type" value="Genomic_DNA"/>
</dbReference>
<accession>A0AAD4MFL6</accession>
<evidence type="ECO:0000313" key="3">
    <source>
        <dbReference type="Proteomes" id="UP001201812"/>
    </source>
</evidence>
<protein>
    <submittedName>
        <fullName evidence="2">Uncharacterized protein</fullName>
    </submittedName>
</protein>
<sequence length="228" mass="25213">MAGNRNESSTRLAEDEKNELFKMLAQSKDGFYDRGNNDFKSNLTHLQIGKGNSSGNGDDIAFNVHGSLTLNGSIPVIPGLLKIEVSAKADGDYAQRQYDASLEKHGRGYVDHLEAKNDIKRQNVTQYNVTNRIQERIANALSSNRRFNDSSEAQNSSSSGTTEVHTVRNIVRWPDVLRKAQLHLVCLGIDIPLNATEDFSTNAEVLLKINEKERAVGYPDSSVYASCP</sequence>
<organism evidence="2 3">
    <name type="scientific">Ditylenchus destructor</name>
    <dbReference type="NCBI Taxonomy" id="166010"/>
    <lineage>
        <taxon>Eukaryota</taxon>
        <taxon>Metazoa</taxon>
        <taxon>Ecdysozoa</taxon>
        <taxon>Nematoda</taxon>
        <taxon>Chromadorea</taxon>
        <taxon>Rhabditida</taxon>
        <taxon>Tylenchina</taxon>
        <taxon>Tylenchomorpha</taxon>
        <taxon>Sphaerularioidea</taxon>
        <taxon>Anguinidae</taxon>
        <taxon>Anguininae</taxon>
        <taxon>Ditylenchus</taxon>
    </lineage>
</organism>
<name>A0AAD4MFL6_9BILA</name>
<gene>
    <name evidence="2" type="ORF">DdX_21576</name>
</gene>
<evidence type="ECO:0000256" key="1">
    <source>
        <dbReference type="SAM" id="MobiDB-lite"/>
    </source>
</evidence>
<dbReference type="Proteomes" id="UP001201812">
    <property type="component" value="Unassembled WGS sequence"/>
</dbReference>
<reference evidence="2" key="1">
    <citation type="submission" date="2022-01" db="EMBL/GenBank/DDBJ databases">
        <title>Genome Sequence Resource for Two Populations of Ditylenchus destructor, the Migratory Endoparasitic Phytonematode.</title>
        <authorList>
            <person name="Zhang H."/>
            <person name="Lin R."/>
            <person name="Xie B."/>
        </authorList>
    </citation>
    <scope>NUCLEOTIDE SEQUENCE</scope>
    <source>
        <strain evidence="2">BazhouSP</strain>
    </source>
</reference>
<keyword evidence="3" id="KW-1185">Reference proteome</keyword>
<evidence type="ECO:0000313" key="2">
    <source>
        <dbReference type="EMBL" id="KAI1691892.1"/>
    </source>
</evidence>
<feature type="region of interest" description="Disordered" evidence="1">
    <location>
        <begin position="144"/>
        <end position="164"/>
    </location>
</feature>
<feature type="compositionally biased region" description="Low complexity" evidence="1">
    <location>
        <begin position="150"/>
        <end position="159"/>
    </location>
</feature>
<dbReference type="AlphaFoldDB" id="A0AAD4MFL6"/>